<dbReference type="AlphaFoldDB" id="A0AAP0N824"/>
<evidence type="ECO:0000313" key="2">
    <source>
        <dbReference type="Proteomes" id="UP001415857"/>
    </source>
</evidence>
<evidence type="ECO:0000313" key="1">
    <source>
        <dbReference type="EMBL" id="KAK9267773.1"/>
    </source>
</evidence>
<dbReference type="EMBL" id="JBBPBK010000016">
    <property type="protein sequence ID" value="KAK9267773.1"/>
    <property type="molecule type" value="Genomic_DNA"/>
</dbReference>
<protein>
    <submittedName>
        <fullName evidence="1">Uncharacterized protein</fullName>
    </submittedName>
</protein>
<accession>A0AAP0N824</accession>
<name>A0AAP0N824_LIQFO</name>
<comment type="caution">
    <text evidence="1">The sequence shown here is derived from an EMBL/GenBank/DDBJ whole genome shotgun (WGS) entry which is preliminary data.</text>
</comment>
<organism evidence="1 2">
    <name type="scientific">Liquidambar formosana</name>
    <name type="common">Formosan gum</name>
    <dbReference type="NCBI Taxonomy" id="63359"/>
    <lineage>
        <taxon>Eukaryota</taxon>
        <taxon>Viridiplantae</taxon>
        <taxon>Streptophyta</taxon>
        <taxon>Embryophyta</taxon>
        <taxon>Tracheophyta</taxon>
        <taxon>Spermatophyta</taxon>
        <taxon>Magnoliopsida</taxon>
        <taxon>eudicotyledons</taxon>
        <taxon>Gunneridae</taxon>
        <taxon>Pentapetalae</taxon>
        <taxon>Saxifragales</taxon>
        <taxon>Altingiaceae</taxon>
        <taxon>Liquidambar</taxon>
    </lineage>
</organism>
<dbReference type="Proteomes" id="UP001415857">
    <property type="component" value="Unassembled WGS sequence"/>
</dbReference>
<sequence length="140" mass="14244">MVAAGIDNSLASSSLKIKDSVSLLQNGDLATSIYSASGHGPEAMDTSFRKTGKPAIPFHGSATFGRPLLAVPIFAFQVMPTFAFCGSGAIPWTPALGSSSSAYSSTHSGTPWAAFAPTVVGTNCVHGPLLGQGFVSSSYS</sequence>
<keyword evidence="2" id="KW-1185">Reference proteome</keyword>
<gene>
    <name evidence="1" type="ORF">L1049_010207</name>
</gene>
<proteinExistence type="predicted"/>
<reference evidence="1 2" key="1">
    <citation type="journal article" date="2024" name="Plant J.">
        <title>Genome sequences and population genomics reveal climatic adaptation and genomic divergence between two closely related sweetgum species.</title>
        <authorList>
            <person name="Xu W.Q."/>
            <person name="Ren C.Q."/>
            <person name="Zhang X.Y."/>
            <person name="Comes H.P."/>
            <person name="Liu X.H."/>
            <person name="Li Y.G."/>
            <person name="Kettle C.J."/>
            <person name="Jalonen R."/>
            <person name="Gaisberger H."/>
            <person name="Ma Y.Z."/>
            <person name="Qiu Y.X."/>
        </authorList>
    </citation>
    <scope>NUCLEOTIDE SEQUENCE [LARGE SCALE GENOMIC DNA]</scope>
    <source>
        <strain evidence="1">Hangzhou</strain>
    </source>
</reference>